<dbReference type="Gene3D" id="3.90.228.10">
    <property type="match status" value="1"/>
</dbReference>
<feature type="region of interest" description="Disordered" evidence="1">
    <location>
        <begin position="578"/>
        <end position="612"/>
    </location>
</feature>
<gene>
    <name evidence="3" type="primary">Tex15</name>
</gene>
<dbReference type="PANTHER" id="PTHR22380:SF1">
    <property type="entry name" value="TESTIS-EXPRESSED PROTEIN 15"/>
    <property type="match status" value="1"/>
</dbReference>
<name>A0A8C6QGQ0_NANGA</name>
<dbReference type="InterPro" id="IPR026616">
    <property type="entry name" value="TEX15"/>
</dbReference>
<evidence type="ECO:0000256" key="1">
    <source>
        <dbReference type="SAM" id="MobiDB-lite"/>
    </source>
</evidence>
<protein>
    <submittedName>
        <fullName evidence="3">Testis expressed gene 15 meiosis and synapsis associated</fullName>
    </submittedName>
</protein>
<dbReference type="GO" id="GO:0007140">
    <property type="term" value="P:male meiotic nuclear division"/>
    <property type="evidence" value="ECO:0007669"/>
    <property type="project" value="InterPro"/>
</dbReference>
<reference evidence="3" key="1">
    <citation type="submission" date="2025-08" db="UniProtKB">
        <authorList>
            <consortium name="Ensembl"/>
        </authorList>
    </citation>
    <scope>IDENTIFICATION</scope>
</reference>
<evidence type="ECO:0000313" key="3">
    <source>
        <dbReference type="Ensembl" id="ENSNGAP00000003769.1"/>
    </source>
</evidence>
<dbReference type="PANTHER" id="PTHR22380">
    <property type="entry name" value="TESTIS-EXPRESSED PROTEIN 15"/>
    <property type="match status" value="1"/>
</dbReference>
<dbReference type="Ensembl" id="ENSNGAT00000005680.1">
    <property type="protein sequence ID" value="ENSNGAP00000003769.1"/>
    <property type="gene ID" value="ENSNGAG00000004567.1"/>
</dbReference>
<evidence type="ECO:0000313" key="4">
    <source>
        <dbReference type="Proteomes" id="UP000694381"/>
    </source>
</evidence>
<feature type="region of interest" description="Disordered" evidence="1">
    <location>
        <begin position="635"/>
        <end position="654"/>
    </location>
</feature>
<evidence type="ECO:0000259" key="2">
    <source>
        <dbReference type="Pfam" id="PF12509"/>
    </source>
</evidence>
<keyword evidence="4" id="KW-1185">Reference proteome</keyword>
<feature type="compositionally biased region" description="Basic and acidic residues" evidence="1">
    <location>
        <begin position="593"/>
        <end position="603"/>
    </location>
</feature>
<feature type="compositionally biased region" description="Polar residues" evidence="1">
    <location>
        <begin position="578"/>
        <end position="590"/>
    </location>
</feature>
<dbReference type="AlphaFoldDB" id="A0A8C6QGQ0"/>
<reference evidence="3" key="2">
    <citation type="submission" date="2025-09" db="UniProtKB">
        <authorList>
            <consortium name="Ensembl"/>
        </authorList>
    </citation>
    <scope>IDENTIFICATION</scope>
</reference>
<dbReference type="Pfam" id="PF12509">
    <property type="entry name" value="DUF3715"/>
    <property type="match status" value="1"/>
</dbReference>
<organism evidence="3 4">
    <name type="scientific">Nannospalax galili</name>
    <name type="common">Northern Israeli blind subterranean mole rat</name>
    <name type="synonym">Spalax galili</name>
    <dbReference type="NCBI Taxonomy" id="1026970"/>
    <lineage>
        <taxon>Eukaryota</taxon>
        <taxon>Metazoa</taxon>
        <taxon>Chordata</taxon>
        <taxon>Craniata</taxon>
        <taxon>Vertebrata</taxon>
        <taxon>Euteleostomi</taxon>
        <taxon>Mammalia</taxon>
        <taxon>Eutheria</taxon>
        <taxon>Euarchontoglires</taxon>
        <taxon>Glires</taxon>
        <taxon>Rodentia</taxon>
        <taxon>Myomorpha</taxon>
        <taxon>Muroidea</taxon>
        <taxon>Spalacidae</taxon>
        <taxon>Spalacinae</taxon>
        <taxon>Nannospalax</taxon>
    </lineage>
</organism>
<dbReference type="GO" id="GO:0007130">
    <property type="term" value="P:synaptonemal complex assembly"/>
    <property type="evidence" value="ECO:0007669"/>
    <property type="project" value="TreeGrafter"/>
</dbReference>
<accession>A0A8C6QGQ0</accession>
<dbReference type="GO" id="GO:0010569">
    <property type="term" value="P:regulation of double-strand break repair via homologous recombination"/>
    <property type="evidence" value="ECO:0007669"/>
    <property type="project" value="InterPro"/>
</dbReference>
<proteinExistence type="predicted"/>
<dbReference type="GeneTree" id="ENSGT00390000006260"/>
<dbReference type="Proteomes" id="UP000694381">
    <property type="component" value="Unassembled WGS sequence"/>
</dbReference>
<sequence length="1276" mass="143352">VATNKMEMRDNVKHKTWKMTSNSEPSLTSNTEVSSLKKFTIPKIRRTTEKVYLSPCWTNTREYSFIHGTLRQCRLDLRCDLQFTWQFGDSKLIHNEDLEKNFTAKRSEMRESGRHGRELEENFCFLALPQSDVVEIYRNGLSTKASALKILGNPLLGIYMFRHVDVALNYAHSRSITVETIVIFKVLFGKVKKVQPSMDKSKVSLDPSPNFDCHMSRSTPSLKDTIELQAYNSVVYFYEYDVFSRPVDKPRQCLPYAIVTVKFIGQKTGNGQLMTSLRFPSTGFPKRLETVCSLNNCTVAKRIGKGKDATVIFEHFRKPLDPFVQENCSCKAPNSEINPSNSDTSNSYRNVKNGNNSVLEVYRRQTDNSLEIRDTSQVHVPDSSLSFMSGDNRESGTGDLLFNVAYLKSILSSISAAFPSQKNTGSSTVITSKLIKDPRLMKREQSIGRQNNSTDLSDMLPFDKSLHHGNSEISLSCVSTSSVFSPEVVPGNHAASTCLGTPSFKFSFESSQFQTHNMCSKGYDCIAASKTPMTEQCKEQLNFSFPISLSNAVPEVENQKYIEEKSLSIQNRSNIPVLANESSDPQNSYESAKACRKESESHISQESQSSTVFPLQQKGNIDEYIQSIGKMRTFSAPEDSSKHGESQNWQKETNNFTNQTKIIPTDNCITLYQEYKEGGNLNSLGGNCEKILKTQGLKISQSPESTTKNKDELDHVILDLECNLTPEIECLSQKHHQCSLGYEDSICTNFAVAQNPELKLVQKTQNFVNMTGNFQETKDTLPAKEQLTDSVISSSAVDIPLDSSNCSITGEYICVQRKNENDPVSSENIQKDCNETPQIKDVRDHSLLYNAELNCDLHFSKFKGQGDKENPYEAKEYKIESLNGSERQDFHANLFTNVVEREIKNYNKVEIDNSEDISTFNSILEKKSIPAETALPESEHSVTAIKRHAQNDVRSVEHLASIIPEITGSSVFVAENTTKQAASTTVLTPSTNHEKYQFKETCSSEISDWGLIEHNVSDCEHSMDKNKLEESLDPSVNENSVLQTFELGTEIEIESEECNNSLFQQDTHTHGNAVHEELELYEDLKSRIDWKGLFLNINEEMETLGSFARREKSDQHHATESNCVSLSQKNESELHNPILLPDVQITITNVLKLGFSPTGDSLELKDNFYEHFTKSAELEGRKEGKSPGFCIYSQPSGEKSVFPCENKFGNSIQELGLGRISSSISHSSNLDHNTCVNHTYEKSVNQTFSTKPSDVTILNGESKLSSTKSKPRFNDT</sequence>
<dbReference type="GO" id="GO:0005634">
    <property type="term" value="C:nucleus"/>
    <property type="evidence" value="ECO:0007669"/>
    <property type="project" value="TreeGrafter"/>
</dbReference>
<feature type="domain" description="TASOR pseudo-PARP" evidence="2">
    <location>
        <begin position="108"/>
        <end position="255"/>
    </location>
</feature>
<dbReference type="SUPFAM" id="SSF56399">
    <property type="entry name" value="ADP-ribosylation"/>
    <property type="match status" value="1"/>
</dbReference>
<dbReference type="InterPro" id="IPR022188">
    <property type="entry name" value="TASOR_DUF3715"/>
</dbReference>